<evidence type="ECO:0000256" key="1">
    <source>
        <dbReference type="ARBA" id="ARBA00022741"/>
    </source>
</evidence>
<comment type="similarity">
    <text evidence="5 7">Belongs to the DEAD box helicase family.</text>
</comment>
<comment type="caution">
    <text evidence="11">The sequence shown here is derived from an EMBL/GenBank/DDBJ whole genome shotgun (WGS) entry which is preliminary data.</text>
</comment>
<dbReference type="InterPro" id="IPR012677">
    <property type="entry name" value="Nucleotide-bd_a/b_plait_sf"/>
</dbReference>
<dbReference type="SMART" id="SM00487">
    <property type="entry name" value="DEXDc"/>
    <property type="match status" value="1"/>
</dbReference>
<evidence type="ECO:0000256" key="6">
    <source>
        <dbReference type="PROSITE-ProRule" id="PRU00552"/>
    </source>
</evidence>
<dbReference type="Pfam" id="PF00270">
    <property type="entry name" value="DEAD"/>
    <property type="match status" value="1"/>
</dbReference>
<dbReference type="InterPro" id="IPR011545">
    <property type="entry name" value="DEAD/DEAH_box_helicase_dom"/>
</dbReference>
<dbReference type="InterPro" id="IPR014001">
    <property type="entry name" value="Helicase_ATP-bd"/>
</dbReference>
<dbReference type="EC" id="3.6.4.13" evidence="11"/>
<dbReference type="GO" id="GO:0005829">
    <property type="term" value="C:cytosol"/>
    <property type="evidence" value="ECO:0007669"/>
    <property type="project" value="TreeGrafter"/>
</dbReference>
<dbReference type="NCBIfam" id="NF008744">
    <property type="entry name" value="PRK11776.1"/>
    <property type="match status" value="1"/>
</dbReference>
<evidence type="ECO:0000256" key="2">
    <source>
        <dbReference type="ARBA" id="ARBA00022801"/>
    </source>
</evidence>
<dbReference type="InterPro" id="IPR050079">
    <property type="entry name" value="DEAD_box_RNA_helicase"/>
</dbReference>
<protein>
    <submittedName>
        <fullName evidence="11">ATP-independent RNA helicase DbpA</fullName>
        <ecNumber evidence="11">3.6.4.13</ecNumber>
    </submittedName>
</protein>
<dbReference type="InterPro" id="IPR027417">
    <property type="entry name" value="P-loop_NTPase"/>
</dbReference>
<dbReference type="InterPro" id="IPR014014">
    <property type="entry name" value="RNA_helicase_DEAD_Q_motif"/>
</dbReference>
<evidence type="ECO:0000256" key="7">
    <source>
        <dbReference type="RuleBase" id="RU000492"/>
    </source>
</evidence>
<dbReference type="EMBL" id="JACHXR010000002">
    <property type="protein sequence ID" value="MBB3230203.1"/>
    <property type="molecule type" value="Genomic_DNA"/>
</dbReference>
<feature type="domain" description="Helicase ATP-binding" evidence="8">
    <location>
        <begin position="43"/>
        <end position="214"/>
    </location>
</feature>
<evidence type="ECO:0000313" key="12">
    <source>
        <dbReference type="Proteomes" id="UP000518892"/>
    </source>
</evidence>
<dbReference type="PANTHER" id="PTHR47959:SF1">
    <property type="entry name" value="ATP-DEPENDENT RNA HELICASE DBPA"/>
    <property type="match status" value="1"/>
</dbReference>
<dbReference type="GO" id="GO:0003676">
    <property type="term" value="F:nucleic acid binding"/>
    <property type="evidence" value="ECO:0007669"/>
    <property type="project" value="InterPro"/>
</dbReference>
<evidence type="ECO:0000259" key="10">
    <source>
        <dbReference type="PROSITE" id="PS51195"/>
    </source>
</evidence>
<name>A0A7W5HKN5_9GAMM</name>
<keyword evidence="1 7" id="KW-0547">Nucleotide-binding</keyword>
<evidence type="ECO:0000313" key="11">
    <source>
        <dbReference type="EMBL" id="MBB3230203.1"/>
    </source>
</evidence>
<evidence type="ECO:0000259" key="9">
    <source>
        <dbReference type="PROSITE" id="PS51194"/>
    </source>
</evidence>
<dbReference type="PROSITE" id="PS51195">
    <property type="entry name" value="Q_MOTIF"/>
    <property type="match status" value="1"/>
</dbReference>
<dbReference type="Pfam" id="PF00271">
    <property type="entry name" value="Helicase_C"/>
    <property type="match status" value="1"/>
</dbReference>
<keyword evidence="12" id="KW-1185">Reference proteome</keyword>
<evidence type="ECO:0000259" key="8">
    <source>
        <dbReference type="PROSITE" id="PS51192"/>
    </source>
</evidence>
<dbReference type="PROSITE" id="PS51192">
    <property type="entry name" value="HELICASE_ATP_BIND_1"/>
    <property type="match status" value="1"/>
</dbReference>
<dbReference type="CDD" id="cd00268">
    <property type="entry name" value="DEADc"/>
    <property type="match status" value="1"/>
</dbReference>
<dbReference type="InterPro" id="IPR044742">
    <property type="entry name" value="DEAD/DEAH_RhlB"/>
</dbReference>
<dbReference type="GO" id="GO:0003724">
    <property type="term" value="F:RNA helicase activity"/>
    <property type="evidence" value="ECO:0007669"/>
    <property type="project" value="UniProtKB-EC"/>
</dbReference>
<feature type="domain" description="DEAD-box RNA helicase Q" evidence="10">
    <location>
        <begin position="12"/>
        <end position="40"/>
    </location>
</feature>
<dbReference type="SUPFAM" id="SSF52540">
    <property type="entry name" value="P-loop containing nucleoside triphosphate hydrolases"/>
    <property type="match status" value="1"/>
</dbReference>
<keyword evidence="3 7" id="KW-0347">Helicase</keyword>
<keyword evidence="4 7" id="KW-0067">ATP-binding</keyword>
<feature type="domain" description="Helicase C-terminal" evidence="9">
    <location>
        <begin position="241"/>
        <end position="393"/>
    </location>
</feature>
<dbReference type="GO" id="GO:0016787">
    <property type="term" value="F:hydrolase activity"/>
    <property type="evidence" value="ECO:0007669"/>
    <property type="project" value="UniProtKB-KW"/>
</dbReference>
<keyword evidence="2 7" id="KW-0378">Hydrolase</keyword>
<evidence type="ECO:0000256" key="4">
    <source>
        <dbReference type="ARBA" id="ARBA00022840"/>
    </source>
</evidence>
<reference evidence="11 12" key="1">
    <citation type="submission" date="2020-08" db="EMBL/GenBank/DDBJ databases">
        <title>Genomic Encyclopedia of Type Strains, Phase III (KMG-III): the genomes of soil and plant-associated and newly described type strains.</title>
        <authorList>
            <person name="Whitman W."/>
        </authorList>
    </citation>
    <scope>NUCLEOTIDE SEQUENCE [LARGE SCALE GENOMIC DNA]</scope>
    <source>
        <strain evidence="11 12">CECT 7744</strain>
    </source>
</reference>
<dbReference type="InterPro" id="IPR005580">
    <property type="entry name" value="DbpA/CsdA_RNA-bd_dom"/>
</dbReference>
<dbReference type="PROSITE" id="PS51194">
    <property type="entry name" value="HELICASE_CTER"/>
    <property type="match status" value="1"/>
</dbReference>
<dbReference type="RefSeq" id="WP_183382704.1">
    <property type="nucleotide sequence ID" value="NZ_JACHXR010000002.1"/>
</dbReference>
<evidence type="ECO:0000256" key="3">
    <source>
        <dbReference type="ARBA" id="ARBA00022806"/>
    </source>
</evidence>
<dbReference type="InterPro" id="IPR001650">
    <property type="entry name" value="Helicase_C-like"/>
</dbReference>
<proteinExistence type="inferred from homology"/>
<sequence>MTDAPSQDAAAGAFSRLPLAAELLATLESLEYRRMTPIQAESLPAMLAGRDVIAQARTGSGKTAAFGLGLLARLAPASFRVQGLVLCPTRELADQVAEELRRLARGLPNIKVLTLCGGAPLGPQLASLAHGAHLVVGTPGRVEEHLRKGSLALGDLDTLVLDEADRMLDMGFQATLEAIIAATPEDRRTWLFSATYGEGVRPLAEGRTRDPVSISIAETHDHATIREHFYRVADDAARFEALRRLLLHRRPTSSLVFCNTRQETRELAEALDEAGISALALHGDLEQQDRDRLLVLFANRSASVLVATDVAARGLDIADLDAVFNYRIARELEVHVHRVGRTGRAGGQGMACTLVGEDEGHRLARLEAFLGQALETEALPSLRGTPAPLRAPMATLQLGAGKQQKIRPGDILGALTGEGGLDGARIGKIKVLARSTYVAVEREFAEPALAQLNGGRLKGRTFRARRVRR</sequence>
<dbReference type="PROSITE" id="PS00039">
    <property type="entry name" value="DEAD_ATP_HELICASE"/>
    <property type="match status" value="1"/>
</dbReference>
<organism evidence="11 12">
    <name type="scientific">Halomonas stenophila</name>
    <dbReference type="NCBI Taxonomy" id="795312"/>
    <lineage>
        <taxon>Bacteria</taxon>
        <taxon>Pseudomonadati</taxon>
        <taxon>Pseudomonadota</taxon>
        <taxon>Gammaproteobacteria</taxon>
        <taxon>Oceanospirillales</taxon>
        <taxon>Halomonadaceae</taxon>
        <taxon>Halomonas</taxon>
    </lineage>
</organism>
<dbReference type="Proteomes" id="UP000518892">
    <property type="component" value="Unassembled WGS sequence"/>
</dbReference>
<dbReference type="InterPro" id="IPR000629">
    <property type="entry name" value="RNA-helicase_DEAD-box_CS"/>
</dbReference>
<gene>
    <name evidence="11" type="ORF">FHR97_001037</name>
</gene>
<feature type="short sequence motif" description="Q motif" evidence="6">
    <location>
        <begin position="12"/>
        <end position="40"/>
    </location>
</feature>
<accession>A0A7W5HKN5</accession>
<evidence type="ECO:0000256" key="5">
    <source>
        <dbReference type="ARBA" id="ARBA00038437"/>
    </source>
</evidence>
<dbReference type="SMART" id="SM00490">
    <property type="entry name" value="HELICc"/>
    <property type="match status" value="1"/>
</dbReference>
<dbReference type="Gene3D" id="3.40.50.300">
    <property type="entry name" value="P-loop containing nucleotide triphosphate hydrolases"/>
    <property type="match status" value="2"/>
</dbReference>
<dbReference type="PANTHER" id="PTHR47959">
    <property type="entry name" value="ATP-DEPENDENT RNA HELICASE RHLE-RELATED"/>
    <property type="match status" value="1"/>
</dbReference>
<dbReference type="Gene3D" id="3.30.70.330">
    <property type="match status" value="1"/>
</dbReference>
<dbReference type="CDD" id="cd18787">
    <property type="entry name" value="SF2_C_DEAD"/>
    <property type="match status" value="1"/>
</dbReference>
<dbReference type="AlphaFoldDB" id="A0A7W5HKN5"/>
<dbReference type="Pfam" id="PF03880">
    <property type="entry name" value="DbpA"/>
    <property type="match status" value="1"/>
</dbReference>
<dbReference type="GO" id="GO:0005524">
    <property type="term" value="F:ATP binding"/>
    <property type="evidence" value="ECO:0007669"/>
    <property type="project" value="UniProtKB-KW"/>
</dbReference>